<feature type="transmembrane region" description="Helical" evidence="1">
    <location>
        <begin position="109"/>
        <end position="130"/>
    </location>
</feature>
<evidence type="ECO:0000313" key="3">
    <source>
        <dbReference type="Proteomes" id="UP000198287"/>
    </source>
</evidence>
<gene>
    <name evidence="2" type="ORF">Fcan01_26654</name>
</gene>
<evidence type="ECO:0000313" key="2">
    <source>
        <dbReference type="EMBL" id="OXA38709.1"/>
    </source>
</evidence>
<comment type="caution">
    <text evidence="2">The sequence shown here is derived from an EMBL/GenBank/DDBJ whole genome shotgun (WGS) entry which is preliminary data.</text>
</comment>
<dbReference type="AlphaFoldDB" id="A0A226D0G7"/>
<dbReference type="Proteomes" id="UP000198287">
    <property type="component" value="Unassembled WGS sequence"/>
</dbReference>
<name>A0A226D0G7_FOLCA</name>
<reference evidence="2 3" key="1">
    <citation type="submission" date="2015-12" db="EMBL/GenBank/DDBJ databases">
        <title>The genome of Folsomia candida.</title>
        <authorList>
            <person name="Faddeeva A."/>
            <person name="Derks M.F."/>
            <person name="Anvar Y."/>
            <person name="Smit S."/>
            <person name="Van Straalen N."/>
            <person name="Roelofs D."/>
        </authorList>
    </citation>
    <scope>NUCLEOTIDE SEQUENCE [LARGE SCALE GENOMIC DNA]</scope>
    <source>
        <strain evidence="2 3">VU population</strain>
        <tissue evidence="2">Whole body</tissue>
    </source>
</reference>
<protein>
    <submittedName>
        <fullName evidence="2">Uncharacterized protein</fullName>
    </submittedName>
</protein>
<feature type="transmembrane region" description="Helical" evidence="1">
    <location>
        <begin position="173"/>
        <end position="195"/>
    </location>
</feature>
<feature type="transmembrane region" description="Helical" evidence="1">
    <location>
        <begin position="142"/>
        <end position="167"/>
    </location>
</feature>
<sequence>MPPLLWKFNTIDVHLIAVVWVVFMFAGSVALMFFVVPGRPQCFYSLISSTPRNKMDPVFLVFLAFEVYAKTAQLGGIFFIVRNSIGLNNMINNPEQIKDFSFQKYRTQYIALGCIQLFVGAVYLILSCLVAQGCRSRDHRWIMPWLVWSYISLALFTMGMVAVFFWMAFGGQFLAGLLVLVTCAVFITVQTYLVLVVKYFVDELKGGDCEAT</sequence>
<feature type="transmembrane region" description="Helical" evidence="1">
    <location>
        <begin position="57"/>
        <end position="81"/>
    </location>
</feature>
<proteinExistence type="predicted"/>
<keyword evidence="3" id="KW-1185">Reference proteome</keyword>
<feature type="transmembrane region" description="Helical" evidence="1">
    <location>
        <begin position="15"/>
        <end position="36"/>
    </location>
</feature>
<organism evidence="2 3">
    <name type="scientific">Folsomia candida</name>
    <name type="common">Springtail</name>
    <dbReference type="NCBI Taxonomy" id="158441"/>
    <lineage>
        <taxon>Eukaryota</taxon>
        <taxon>Metazoa</taxon>
        <taxon>Ecdysozoa</taxon>
        <taxon>Arthropoda</taxon>
        <taxon>Hexapoda</taxon>
        <taxon>Collembola</taxon>
        <taxon>Entomobryomorpha</taxon>
        <taxon>Isotomoidea</taxon>
        <taxon>Isotomidae</taxon>
        <taxon>Proisotominae</taxon>
        <taxon>Folsomia</taxon>
    </lineage>
</organism>
<keyword evidence="1" id="KW-1133">Transmembrane helix</keyword>
<accession>A0A226D0G7</accession>
<keyword evidence="1" id="KW-0812">Transmembrane</keyword>
<dbReference type="OrthoDB" id="7457895at2759"/>
<keyword evidence="1" id="KW-0472">Membrane</keyword>
<dbReference type="EMBL" id="LNIX01000044">
    <property type="protein sequence ID" value="OXA38709.1"/>
    <property type="molecule type" value="Genomic_DNA"/>
</dbReference>
<evidence type="ECO:0000256" key="1">
    <source>
        <dbReference type="SAM" id="Phobius"/>
    </source>
</evidence>